<feature type="domain" description="HTH merR-type" evidence="3">
    <location>
        <begin position="1"/>
        <end position="69"/>
    </location>
</feature>
<dbReference type="Gene3D" id="1.10.1660.10">
    <property type="match status" value="1"/>
</dbReference>
<dbReference type="InterPro" id="IPR011791">
    <property type="entry name" value="CadR-PbrR"/>
</dbReference>
<dbReference type="InterPro" id="IPR047057">
    <property type="entry name" value="MerR_fam"/>
</dbReference>
<keyword evidence="1" id="KW-0238">DNA-binding</keyword>
<evidence type="ECO:0000313" key="5">
    <source>
        <dbReference type="Proteomes" id="UP000199040"/>
    </source>
</evidence>
<dbReference type="STRING" id="442341.SAMN04487959_10218"/>
<dbReference type="CDD" id="cd04784">
    <property type="entry name" value="HTH_CadR-PbrR"/>
    <property type="match status" value="1"/>
</dbReference>
<proteinExistence type="predicted"/>
<name>A0A1I2YM85_9GAMM</name>
<protein>
    <submittedName>
        <fullName evidence="4">Cd(II)/Pb(II)-responsive transcriptional regulator</fullName>
    </submittedName>
</protein>
<dbReference type="GO" id="GO:0003700">
    <property type="term" value="F:DNA-binding transcription factor activity"/>
    <property type="evidence" value="ECO:0007669"/>
    <property type="project" value="InterPro"/>
</dbReference>
<dbReference type="PANTHER" id="PTHR30204">
    <property type="entry name" value="REDOX-CYCLING DRUG-SENSING TRANSCRIPTIONAL ACTIVATOR SOXR"/>
    <property type="match status" value="1"/>
</dbReference>
<dbReference type="GO" id="GO:0045893">
    <property type="term" value="P:positive regulation of DNA-templated transcription"/>
    <property type="evidence" value="ECO:0007669"/>
    <property type="project" value="InterPro"/>
</dbReference>
<reference evidence="4 5" key="1">
    <citation type="submission" date="2016-10" db="EMBL/GenBank/DDBJ databases">
        <authorList>
            <person name="de Groot N.N."/>
        </authorList>
    </citation>
    <scope>NUCLEOTIDE SEQUENCE [LARGE SCALE GENOMIC DNA]</scope>
    <source>
        <strain evidence="4 5">CGMCC 1.6848</strain>
    </source>
</reference>
<dbReference type="NCBIfam" id="TIGR02047">
    <property type="entry name" value="CadR-PbrR"/>
    <property type="match status" value="1"/>
</dbReference>
<dbReference type="SMART" id="SM00422">
    <property type="entry name" value="HTH_MERR"/>
    <property type="match status" value="1"/>
</dbReference>
<gene>
    <name evidence="4" type="ORF">SAMN04487959_10218</name>
</gene>
<dbReference type="GO" id="GO:0046872">
    <property type="term" value="F:metal ion binding"/>
    <property type="evidence" value="ECO:0007669"/>
    <property type="project" value="InterPro"/>
</dbReference>
<dbReference type="InterPro" id="IPR000551">
    <property type="entry name" value="MerR-type_HTH_dom"/>
</dbReference>
<dbReference type="Pfam" id="PF13411">
    <property type="entry name" value="MerR_1"/>
    <property type="match status" value="1"/>
</dbReference>
<evidence type="ECO:0000259" key="3">
    <source>
        <dbReference type="PROSITE" id="PS50937"/>
    </source>
</evidence>
<dbReference type="PANTHER" id="PTHR30204:SF92">
    <property type="entry name" value="HTH-TYPE TRANSCRIPTIONAL REGULATOR ZNTR"/>
    <property type="match status" value="1"/>
</dbReference>
<evidence type="ECO:0000313" key="4">
    <source>
        <dbReference type="EMBL" id="SFH26784.1"/>
    </source>
</evidence>
<dbReference type="SUPFAM" id="SSF46955">
    <property type="entry name" value="Putative DNA-binding domain"/>
    <property type="match status" value="1"/>
</dbReference>
<dbReference type="PRINTS" id="PR00040">
    <property type="entry name" value="HTHMERR"/>
</dbReference>
<dbReference type="Proteomes" id="UP000199040">
    <property type="component" value="Unassembled WGS sequence"/>
</dbReference>
<dbReference type="RefSeq" id="WP_092843088.1">
    <property type="nucleotide sequence ID" value="NZ_FOPY01000002.1"/>
</dbReference>
<accession>A0A1I2YM85</accession>
<sequence length="152" mass="16981">MKIGELARRTGCQVETIRYYEREGLLPEPARSSSNYRVYGATHVERLTFIRHCRALDMALDEIRELLALRDHPERDCAAVNDLIDEHIGHVEARLAQLASLRDALLDLRARCRGEAEAGACGILRELALPADEQDNGELPPPVQHIGGSHSH</sequence>
<evidence type="ECO:0000256" key="1">
    <source>
        <dbReference type="ARBA" id="ARBA00023125"/>
    </source>
</evidence>
<dbReference type="AlphaFoldDB" id="A0A1I2YM85"/>
<dbReference type="PROSITE" id="PS50937">
    <property type="entry name" value="HTH_MERR_2"/>
    <property type="match status" value="1"/>
</dbReference>
<evidence type="ECO:0000256" key="2">
    <source>
        <dbReference type="SAM" id="MobiDB-lite"/>
    </source>
</evidence>
<organism evidence="4 5">
    <name type="scientific">Modicisalibacter xianhensis</name>
    <dbReference type="NCBI Taxonomy" id="442341"/>
    <lineage>
        <taxon>Bacteria</taxon>
        <taxon>Pseudomonadati</taxon>
        <taxon>Pseudomonadota</taxon>
        <taxon>Gammaproteobacteria</taxon>
        <taxon>Oceanospirillales</taxon>
        <taxon>Halomonadaceae</taxon>
        <taxon>Modicisalibacter</taxon>
    </lineage>
</organism>
<dbReference type="GO" id="GO:0003677">
    <property type="term" value="F:DNA binding"/>
    <property type="evidence" value="ECO:0007669"/>
    <property type="project" value="UniProtKB-KW"/>
</dbReference>
<keyword evidence="5" id="KW-1185">Reference proteome</keyword>
<feature type="region of interest" description="Disordered" evidence="2">
    <location>
        <begin position="132"/>
        <end position="152"/>
    </location>
</feature>
<dbReference type="EMBL" id="FOPY01000002">
    <property type="protein sequence ID" value="SFH26784.1"/>
    <property type="molecule type" value="Genomic_DNA"/>
</dbReference>
<dbReference type="InterPro" id="IPR009061">
    <property type="entry name" value="DNA-bd_dom_put_sf"/>
</dbReference>